<keyword evidence="3" id="KW-1185">Reference proteome</keyword>
<dbReference type="PANTHER" id="PTHR45947:SF3">
    <property type="entry name" value="SULFOQUINOVOSYL TRANSFERASE SQD2"/>
    <property type="match status" value="1"/>
</dbReference>
<evidence type="ECO:0000313" key="3">
    <source>
        <dbReference type="Proteomes" id="UP001138540"/>
    </source>
</evidence>
<reference evidence="2 3" key="1">
    <citation type="submission" date="2020-08" db="EMBL/GenBank/DDBJ databases">
        <title>Exploring microbial biodiversity for novel pathways involved in the catabolism of aromatic compounds derived from lignin.</title>
        <authorList>
            <person name="Elkins J."/>
        </authorList>
    </citation>
    <scope>NUCLEOTIDE SEQUENCE [LARGE SCALE GENOMIC DNA]</scope>
    <source>
        <strain evidence="2 3">B1D3A</strain>
    </source>
</reference>
<accession>A0ABR6NL99</accession>
<dbReference type="Proteomes" id="UP001138540">
    <property type="component" value="Unassembled WGS sequence"/>
</dbReference>
<proteinExistence type="predicted"/>
<evidence type="ECO:0000259" key="1">
    <source>
        <dbReference type="Pfam" id="PF13439"/>
    </source>
</evidence>
<dbReference type="CDD" id="cd03814">
    <property type="entry name" value="GT4-like"/>
    <property type="match status" value="1"/>
</dbReference>
<dbReference type="PANTHER" id="PTHR45947">
    <property type="entry name" value="SULFOQUINOVOSYL TRANSFERASE SQD2"/>
    <property type="match status" value="1"/>
</dbReference>
<sequence>MTEIGQIAPGRRILIVTDAWAPQVNGVVRTLQSVSAELGAMGHVVDVIGPDRFATLPCPTYPEIRLAMAAPGTIGRMIAAFRPDAIHLATEGPLCVAARRWCLRRGYHFTTAYHTNFPDYVQSRTGLSADLFWPYFRWFHGPASAVLTSTPSIRAGLHRAGISQTHHWGRGVDLALFTPDGAAHPAYAGLPGPVMLHVGRVAVEKNIEAFLRLDMPGTKVVVGDGPARAALEQHYPDAHFLGLLTGEALASAYRGADVLVFPSRTDTFGLVMIEALACGTPVAAYPVMGPVDVLTPTSGAMDERLETAVERALTMDRAACAAFGRSFSWRRSAEQFLGSLHWLGEDGYARAA</sequence>
<evidence type="ECO:0000313" key="2">
    <source>
        <dbReference type="EMBL" id="MBB5987278.1"/>
    </source>
</evidence>
<dbReference type="Pfam" id="PF13692">
    <property type="entry name" value="Glyco_trans_1_4"/>
    <property type="match status" value="1"/>
</dbReference>
<dbReference type="RefSeq" id="WP_184155729.1">
    <property type="nucleotide sequence ID" value="NZ_JACHKA010000001.1"/>
</dbReference>
<dbReference type="SUPFAM" id="SSF53756">
    <property type="entry name" value="UDP-Glycosyltransferase/glycogen phosphorylase"/>
    <property type="match status" value="1"/>
</dbReference>
<protein>
    <submittedName>
        <fullName evidence="2">Glycosyltransferase involved in cell wall biosynthesis</fullName>
    </submittedName>
</protein>
<gene>
    <name evidence="2" type="ORF">HNP60_003252</name>
</gene>
<feature type="domain" description="Glycosyltransferase subfamily 4-like N-terminal" evidence="1">
    <location>
        <begin position="24"/>
        <end position="175"/>
    </location>
</feature>
<dbReference type="Pfam" id="PF13439">
    <property type="entry name" value="Glyco_transf_4"/>
    <property type="match status" value="1"/>
</dbReference>
<organism evidence="2 3">
    <name type="scientific">Sphingobium lignivorans</name>
    <dbReference type="NCBI Taxonomy" id="2735886"/>
    <lineage>
        <taxon>Bacteria</taxon>
        <taxon>Pseudomonadati</taxon>
        <taxon>Pseudomonadota</taxon>
        <taxon>Alphaproteobacteria</taxon>
        <taxon>Sphingomonadales</taxon>
        <taxon>Sphingomonadaceae</taxon>
        <taxon>Sphingobium</taxon>
    </lineage>
</organism>
<dbReference type="InterPro" id="IPR050194">
    <property type="entry name" value="Glycosyltransferase_grp1"/>
</dbReference>
<dbReference type="Gene3D" id="3.40.50.2000">
    <property type="entry name" value="Glycogen Phosphorylase B"/>
    <property type="match status" value="2"/>
</dbReference>
<comment type="caution">
    <text evidence="2">The sequence shown here is derived from an EMBL/GenBank/DDBJ whole genome shotgun (WGS) entry which is preliminary data.</text>
</comment>
<name>A0ABR6NL99_9SPHN</name>
<dbReference type="InterPro" id="IPR028098">
    <property type="entry name" value="Glyco_trans_4-like_N"/>
</dbReference>
<dbReference type="EMBL" id="JACHKA010000001">
    <property type="protein sequence ID" value="MBB5987278.1"/>
    <property type="molecule type" value="Genomic_DNA"/>
</dbReference>